<evidence type="ECO:0000259" key="1">
    <source>
        <dbReference type="PROSITE" id="PS50181"/>
    </source>
</evidence>
<evidence type="ECO:0000313" key="3">
    <source>
        <dbReference type="Proteomes" id="UP001634393"/>
    </source>
</evidence>
<protein>
    <recommendedName>
        <fullName evidence="1">F-box domain-containing protein</fullName>
    </recommendedName>
</protein>
<dbReference type="Proteomes" id="UP001634393">
    <property type="component" value="Unassembled WGS sequence"/>
</dbReference>
<accession>A0ABD3SWY7</accession>
<keyword evidence="3" id="KW-1185">Reference proteome</keyword>
<gene>
    <name evidence="2" type="ORF">ACJIZ3_017484</name>
</gene>
<dbReference type="SUPFAM" id="SSF81383">
    <property type="entry name" value="F-box domain"/>
    <property type="match status" value="1"/>
</dbReference>
<dbReference type="InterPro" id="IPR044809">
    <property type="entry name" value="AUF1-like"/>
</dbReference>
<feature type="domain" description="F-box" evidence="1">
    <location>
        <begin position="13"/>
        <end position="51"/>
    </location>
</feature>
<comment type="caution">
    <text evidence="2">The sequence shown here is derived from an EMBL/GenBank/DDBJ whole genome shotgun (WGS) entry which is preliminary data.</text>
</comment>
<dbReference type="EMBL" id="JBJXBP010000005">
    <property type="protein sequence ID" value="KAL3828682.1"/>
    <property type="molecule type" value="Genomic_DNA"/>
</dbReference>
<name>A0ABD3SWY7_9LAMI</name>
<organism evidence="2 3">
    <name type="scientific">Penstemon smallii</name>
    <dbReference type="NCBI Taxonomy" id="265156"/>
    <lineage>
        <taxon>Eukaryota</taxon>
        <taxon>Viridiplantae</taxon>
        <taxon>Streptophyta</taxon>
        <taxon>Embryophyta</taxon>
        <taxon>Tracheophyta</taxon>
        <taxon>Spermatophyta</taxon>
        <taxon>Magnoliopsida</taxon>
        <taxon>eudicotyledons</taxon>
        <taxon>Gunneridae</taxon>
        <taxon>Pentapetalae</taxon>
        <taxon>asterids</taxon>
        <taxon>lamiids</taxon>
        <taxon>Lamiales</taxon>
        <taxon>Plantaginaceae</taxon>
        <taxon>Cheloneae</taxon>
        <taxon>Penstemon</taxon>
    </lineage>
</organism>
<dbReference type="Gene3D" id="1.20.1280.50">
    <property type="match status" value="1"/>
</dbReference>
<dbReference type="CDD" id="cd09917">
    <property type="entry name" value="F-box_SF"/>
    <property type="match status" value="1"/>
</dbReference>
<dbReference type="Pfam" id="PF12937">
    <property type="entry name" value="F-box-like"/>
    <property type="match status" value="1"/>
</dbReference>
<proteinExistence type="predicted"/>
<sequence>MKKLKNKEVAGQMGHFDRLPNELVLSILSRIDDLKLLCKCSLVSKRFASTIYCIRTVSLILPSFYMNDIDSPEAQAPICKLFNDILCYNVEEIPRLIKSSTLQKLNFCIFLQNFRELESIYIEFPCPKSPCISPFLKWKARCRSRGAMIESLVFILPYSMHKKTQHESDEDQEDEETPTECLETQFNDCQSLPLSCCREWLPILCLLIKCHNSLQNVTITDSHKHGKLVVRHEQLVEWRNSLLCKEFLNNVSPDFSRISLVPELHLPISGYMMHGVLFMYTEFQGESHGGDLITYDYDDEEMVVVESVREILKNHRDWIYWTMNPW</sequence>
<dbReference type="PANTHER" id="PTHR31215">
    <property type="entry name" value="OS05G0510400 PROTEIN-RELATED"/>
    <property type="match status" value="1"/>
</dbReference>
<reference evidence="2 3" key="1">
    <citation type="submission" date="2024-12" db="EMBL/GenBank/DDBJ databases">
        <title>The unique morphological basis and parallel evolutionary history of personate flowers in Penstemon.</title>
        <authorList>
            <person name="Depatie T.H."/>
            <person name="Wessinger C.A."/>
        </authorList>
    </citation>
    <scope>NUCLEOTIDE SEQUENCE [LARGE SCALE GENOMIC DNA]</scope>
    <source>
        <strain evidence="2">WTNN_2</strain>
        <tissue evidence="2">Leaf</tissue>
    </source>
</reference>
<dbReference type="AlphaFoldDB" id="A0ABD3SWY7"/>
<dbReference type="InterPro" id="IPR001810">
    <property type="entry name" value="F-box_dom"/>
</dbReference>
<dbReference type="InterPro" id="IPR036047">
    <property type="entry name" value="F-box-like_dom_sf"/>
</dbReference>
<dbReference type="PROSITE" id="PS50181">
    <property type="entry name" value="FBOX"/>
    <property type="match status" value="1"/>
</dbReference>
<evidence type="ECO:0000313" key="2">
    <source>
        <dbReference type="EMBL" id="KAL3828682.1"/>
    </source>
</evidence>